<evidence type="ECO:0008006" key="5">
    <source>
        <dbReference type="Google" id="ProtNLM"/>
    </source>
</evidence>
<keyword evidence="4" id="KW-1185">Reference proteome</keyword>
<protein>
    <recommendedName>
        <fullName evidence="5">SET domain-containing protein</fullName>
    </recommendedName>
</protein>
<proteinExistence type="predicted"/>
<sequence length="239" mass="25722">RAFGGNFGAGALAWVPVVGLLAELARSGASGQDYVMAPMIDSCNHSSGTRTCMDFDPLGGAFELRSASAVPAGTQFLISYGPKSNDELWQRFGFVEVPPGIREVQEDNPHDCYVIQMEVLERLIGVPGNSFPTLLASAGLDKNLLNDGVTVQRGGRVKDADIVFPGICAVLSNPMPTAGEDANKAITNLLQDAIEQLLDETEEMDKKIEADSTSSHLTSVQRLIKDFRAEKARLLREAL</sequence>
<evidence type="ECO:0000256" key="1">
    <source>
        <dbReference type="SAM" id="Coils"/>
    </source>
</evidence>
<feature type="signal peptide" evidence="2">
    <location>
        <begin position="1"/>
        <end position="31"/>
    </location>
</feature>
<reference evidence="3 4" key="1">
    <citation type="journal article" date="2015" name="Genome Biol. Evol.">
        <title>Comparative Genomics of a Bacterivorous Green Alga Reveals Evolutionary Causalities and Consequences of Phago-Mixotrophic Mode of Nutrition.</title>
        <authorList>
            <person name="Burns J.A."/>
            <person name="Paasch A."/>
            <person name="Narechania A."/>
            <person name="Kim E."/>
        </authorList>
    </citation>
    <scope>NUCLEOTIDE SEQUENCE [LARGE SCALE GENOMIC DNA]</scope>
    <source>
        <strain evidence="3 4">PLY_AMNH</strain>
    </source>
</reference>
<evidence type="ECO:0000313" key="3">
    <source>
        <dbReference type="EMBL" id="KAK3257809.1"/>
    </source>
</evidence>
<dbReference type="InterPro" id="IPR050600">
    <property type="entry name" value="SETD3_SETD6_MTase"/>
</dbReference>
<dbReference type="SUPFAM" id="SSF82199">
    <property type="entry name" value="SET domain"/>
    <property type="match status" value="1"/>
</dbReference>
<dbReference type="CDD" id="cd10527">
    <property type="entry name" value="SET_LSMT"/>
    <property type="match status" value="1"/>
</dbReference>
<keyword evidence="1" id="KW-0175">Coiled coil</keyword>
<feature type="chain" id="PRO_5042067898" description="SET domain-containing protein" evidence="2">
    <location>
        <begin position="32"/>
        <end position="239"/>
    </location>
</feature>
<evidence type="ECO:0000256" key="2">
    <source>
        <dbReference type="SAM" id="SignalP"/>
    </source>
</evidence>
<dbReference type="InterPro" id="IPR046341">
    <property type="entry name" value="SET_dom_sf"/>
</dbReference>
<dbReference type="GO" id="GO:0016279">
    <property type="term" value="F:protein-lysine N-methyltransferase activity"/>
    <property type="evidence" value="ECO:0007669"/>
    <property type="project" value="TreeGrafter"/>
</dbReference>
<comment type="caution">
    <text evidence="3">The sequence shown here is derived from an EMBL/GenBank/DDBJ whole genome shotgun (WGS) entry which is preliminary data.</text>
</comment>
<dbReference type="PANTHER" id="PTHR13271:SF137">
    <property type="entry name" value="SET DOMAIN-CONTAINING PROTEIN"/>
    <property type="match status" value="1"/>
</dbReference>
<keyword evidence="2" id="KW-0732">Signal</keyword>
<name>A0AAE0KRJ4_9CHLO</name>
<dbReference type="Proteomes" id="UP001190700">
    <property type="component" value="Unassembled WGS sequence"/>
</dbReference>
<dbReference type="Gene3D" id="3.90.1410.10">
    <property type="entry name" value="set domain protein methyltransferase, domain 1"/>
    <property type="match status" value="1"/>
</dbReference>
<feature type="coiled-coil region" evidence="1">
    <location>
        <begin position="190"/>
        <end position="237"/>
    </location>
</feature>
<dbReference type="AlphaFoldDB" id="A0AAE0KRJ4"/>
<gene>
    <name evidence="3" type="ORF">CYMTET_33118</name>
</gene>
<dbReference type="PANTHER" id="PTHR13271">
    <property type="entry name" value="UNCHARACTERIZED PUTATIVE METHYLTRANSFERASE"/>
    <property type="match status" value="1"/>
</dbReference>
<dbReference type="EMBL" id="LGRX02020087">
    <property type="protein sequence ID" value="KAK3257809.1"/>
    <property type="molecule type" value="Genomic_DNA"/>
</dbReference>
<feature type="non-terminal residue" evidence="3">
    <location>
        <position position="1"/>
    </location>
</feature>
<organism evidence="3 4">
    <name type="scientific">Cymbomonas tetramitiformis</name>
    <dbReference type="NCBI Taxonomy" id="36881"/>
    <lineage>
        <taxon>Eukaryota</taxon>
        <taxon>Viridiplantae</taxon>
        <taxon>Chlorophyta</taxon>
        <taxon>Pyramimonadophyceae</taxon>
        <taxon>Pyramimonadales</taxon>
        <taxon>Pyramimonadaceae</taxon>
        <taxon>Cymbomonas</taxon>
    </lineage>
</organism>
<accession>A0AAE0KRJ4</accession>
<evidence type="ECO:0000313" key="4">
    <source>
        <dbReference type="Proteomes" id="UP001190700"/>
    </source>
</evidence>